<evidence type="ECO:0000256" key="3">
    <source>
        <dbReference type="ARBA" id="ARBA00022833"/>
    </source>
</evidence>
<dbReference type="InterPro" id="IPR011057">
    <property type="entry name" value="Mss4-like_sf"/>
</dbReference>
<evidence type="ECO:0000313" key="7">
    <source>
        <dbReference type="Proteomes" id="UP000320160"/>
    </source>
</evidence>
<dbReference type="PROSITE" id="PS51891">
    <property type="entry name" value="CENP_V_GFA"/>
    <property type="match status" value="1"/>
</dbReference>
<comment type="caution">
    <text evidence="6">The sequence shown here is derived from an EMBL/GenBank/DDBJ whole genome shotgun (WGS) entry which is preliminary data.</text>
</comment>
<accession>A0A553WCA2</accession>
<feature type="domain" description="CENP-V/GFA" evidence="5">
    <location>
        <begin position="6"/>
        <end position="118"/>
    </location>
</feature>
<evidence type="ECO:0000259" key="5">
    <source>
        <dbReference type="PROSITE" id="PS51891"/>
    </source>
</evidence>
<proteinExistence type="inferred from homology"/>
<keyword evidence="4" id="KW-0456">Lyase</keyword>
<organism evidence="6 7">
    <name type="scientific">Sphingorhabdus contaminans</name>
    <dbReference type="NCBI Taxonomy" id="1343899"/>
    <lineage>
        <taxon>Bacteria</taxon>
        <taxon>Pseudomonadati</taxon>
        <taxon>Pseudomonadota</taxon>
        <taxon>Alphaproteobacteria</taxon>
        <taxon>Sphingomonadales</taxon>
        <taxon>Sphingomonadaceae</taxon>
        <taxon>Sphingorhabdus</taxon>
    </lineage>
</organism>
<dbReference type="SUPFAM" id="SSF51316">
    <property type="entry name" value="Mss4-like"/>
    <property type="match status" value="1"/>
</dbReference>
<dbReference type="EMBL" id="VKKU01000002">
    <property type="protein sequence ID" value="TSB02326.1"/>
    <property type="molecule type" value="Genomic_DNA"/>
</dbReference>
<dbReference type="PANTHER" id="PTHR33337:SF40">
    <property type="entry name" value="CENP-V_GFA DOMAIN-CONTAINING PROTEIN-RELATED"/>
    <property type="match status" value="1"/>
</dbReference>
<dbReference type="GO" id="GO:0016846">
    <property type="term" value="F:carbon-sulfur lyase activity"/>
    <property type="evidence" value="ECO:0007669"/>
    <property type="project" value="InterPro"/>
</dbReference>
<dbReference type="PANTHER" id="PTHR33337">
    <property type="entry name" value="GFA DOMAIN-CONTAINING PROTEIN"/>
    <property type="match status" value="1"/>
</dbReference>
<dbReference type="InterPro" id="IPR006913">
    <property type="entry name" value="CENP-V/GFA"/>
</dbReference>
<dbReference type="Pfam" id="PF04828">
    <property type="entry name" value="GFA"/>
    <property type="match status" value="1"/>
</dbReference>
<evidence type="ECO:0000313" key="6">
    <source>
        <dbReference type="EMBL" id="TSB02326.1"/>
    </source>
</evidence>
<comment type="similarity">
    <text evidence="1">Belongs to the Gfa family.</text>
</comment>
<reference evidence="6 7" key="1">
    <citation type="submission" date="2019-07" db="EMBL/GenBank/DDBJ databases">
        <authorList>
            <person name="Park M."/>
        </authorList>
    </citation>
    <scope>NUCLEOTIDE SEQUENCE [LARGE SCALE GENOMIC DNA]</scope>
    <source>
        <strain evidence="6 7">KCTC32445</strain>
    </source>
</reference>
<dbReference type="GO" id="GO:0046872">
    <property type="term" value="F:metal ion binding"/>
    <property type="evidence" value="ECO:0007669"/>
    <property type="project" value="UniProtKB-KW"/>
</dbReference>
<sequence>MMRETRSGGCLCGAVRYEVAWPPLGVSACHCTHCQKQSGSAFSIIARVPREALEVTGILTDFYDTGESGSPVIRRFCAKCGSPLISEIQQEPLDSFFFIKTGTLDDTSSVVPTSHWWTSRAQDWFKFPDGAVIMDRQ</sequence>
<dbReference type="Proteomes" id="UP000320160">
    <property type="component" value="Unassembled WGS sequence"/>
</dbReference>
<dbReference type="Gene3D" id="3.90.1590.10">
    <property type="entry name" value="glutathione-dependent formaldehyde- activating enzyme (gfa)"/>
    <property type="match status" value="1"/>
</dbReference>
<protein>
    <submittedName>
        <fullName evidence="6">GFA family protein</fullName>
    </submittedName>
</protein>
<dbReference type="OrthoDB" id="7186766at2"/>
<name>A0A553WCA2_9SPHN</name>
<dbReference type="PROSITE" id="PS51257">
    <property type="entry name" value="PROKAR_LIPOPROTEIN"/>
    <property type="match status" value="1"/>
</dbReference>
<evidence type="ECO:0000256" key="4">
    <source>
        <dbReference type="ARBA" id="ARBA00023239"/>
    </source>
</evidence>
<keyword evidence="3" id="KW-0862">Zinc</keyword>
<dbReference type="AlphaFoldDB" id="A0A553WCA2"/>
<evidence type="ECO:0000256" key="1">
    <source>
        <dbReference type="ARBA" id="ARBA00005495"/>
    </source>
</evidence>
<keyword evidence="2" id="KW-0479">Metal-binding</keyword>
<evidence type="ECO:0000256" key="2">
    <source>
        <dbReference type="ARBA" id="ARBA00022723"/>
    </source>
</evidence>
<gene>
    <name evidence="6" type="ORF">FOM92_14620</name>
</gene>
<keyword evidence="7" id="KW-1185">Reference proteome</keyword>